<dbReference type="Proteomes" id="UP000828941">
    <property type="component" value="Chromosome 4"/>
</dbReference>
<protein>
    <submittedName>
        <fullName evidence="1">Uncharacterized protein</fullName>
    </submittedName>
</protein>
<keyword evidence="2" id="KW-1185">Reference proteome</keyword>
<comment type="caution">
    <text evidence="1">The sequence shown here is derived from an EMBL/GenBank/DDBJ whole genome shotgun (WGS) entry which is preliminary data.</text>
</comment>
<gene>
    <name evidence="1" type="ORF">L6164_009493</name>
</gene>
<proteinExistence type="predicted"/>
<evidence type="ECO:0000313" key="2">
    <source>
        <dbReference type="Proteomes" id="UP000828941"/>
    </source>
</evidence>
<evidence type="ECO:0000313" key="1">
    <source>
        <dbReference type="EMBL" id="KAI4348817.1"/>
    </source>
</evidence>
<sequence length="226" mass="25532">MLSKLVAVVGNTSESNLGLDEESSNVIADEVDVIVNSAANTTLMKARYLRYDTTININTRGPGRLMVLAKKCKNLELFLQVSTAYVKGQRQGRIMERPFNIGEIIARQQFLSKIPAKFLPKLDIEVFARSYPEDMGGKILMVFTKAMGEMMIYKLREDIPVVIIRLRPIVIESTFREPFPGWMEGNRMMDPIVLCYGKGQLTGFLVDSNGVLDVVSDITIRLFKRF</sequence>
<dbReference type="EMBL" id="CM039429">
    <property type="protein sequence ID" value="KAI4348817.1"/>
    <property type="molecule type" value="Genomic_DNA"/>
</dbReference>
<reference evidence="1 2" key="1">
    <citation type="journal article" date="2022" name="DNA Res.">
        <title>Chromosomal-level genome assembly of the orchid tree Bauhinia variegata (Leguminosae; Cercidoideae) supports the allotetraploid origin hypothesis of Bauhinia.</title>
        <authorList>
            <person name="Zhong Y."/>
            <person name="Chen Y."/>
            <person name="Zheng D."/>
            <person name="Pang J."/>
            <person name="Liu Y."/>
            <person name="Luo S."/>
            <person name="Meng S."/>
            <person name="Qian L."/>
            <person name="Wei D."/>
            <person name="Dai S."/>
            <person name="Zhou R."/>
        </authorList>
    </citation>
    <scope>NUCLEOTIDE SEQUENCE [LARGE SCALE GENOMIC DNA]</scope>
    <source>
        <strain evidence="1">BV-YZ2020</strain>
    </source>
</reference>
<organism evidence="1 2">
    <name type="scientific">Bauhinia variegata</name>
    <name type="common">Purple orchid tree</name>
    <name type="synonym">Phanera variegata</name>
    <dbReference type="NCBI Taxonomy" id="167791"/>
    <lineage>
        <taxon>Eukaryota</taxon>
        <taxon>Viridiplantae</taxon>
        <taxon>Streptophyta</taxon>
        <taxon>Embryophyta</taxon>
        <taxon>Tracheophyta</taxon>
        <taxon>Spermatophyta</taxon>
        <taxon>Magnoliopsida</taxon>
        <taxon>eudicotyledons</taxon>
        <taxon>Gunneridae</taxon>
        <taxon>Pentapetalae</taxon>
        <taxon>rosids</taxon>
        <taxon>fabids</taxon>
        <taxon>Fabales</taxon>
        <taxon>Fabaceae</taxon>
        <taxon>Cercidoideae</taxon>
        <taxon>Cercideae</taxon>
        <taxon>Bauhiniinae</taxon>
        <taxon>Bauhinia</taxon>
    </lineage>
</organism>
<name>A0ACB9PJX4_BAUVA</name>
<accession>A0ACB9PJX4</accession>